<dbReference type="AlphaFoldDB" id="A0AA38CBX7"/>
<reference evidence="1 2" key="1">
    <citation type="journal article" date="2021" name="Nat. Plants">
        <title>The Taxus genome provides insights into paclitaxel biosynthesis.</title>
        <authorList>
            <person name="Xiong X."/>
            <person name="Gou J."/>
            <person name="Liao Q."/>
            <person name="Li Y."/>
            <person name="Zhou Q."/>
            <person name="Bi G."/>
            <person name="Li C."/>
            <person name="Du R."/>
            <person name="Wang X."/>
            <person name="Sun T."/>
            <person name="Guo L."/>
            <person name="Liang H."/>
            <person name="Lu P."/>
            <person name="Wu Y."/>
            <person name="Zhang Z."/>
            <person name="Ro D.K."/>
            <person name="Shang Y."/>
            <person name="Huang S."/>
            <person name="Yan J."/>
        </authorList>
    </citation>
    <scope>NUCLEOTIDE SEQUENCE [LARGE SCALE GENOMIC DNA]</scope>
    <source>
        <strain evidence="1">Ta-2019</strain>
    </source>
</reference>
<evidence type="ECO:0000313" key="1">
    <source>
        <dbReference type="EMBL" id="KAH9296521.1"/>
    </source>
</evidence>
<sequence length="97" mass="10832">VEEEELELPPAPPEFEEGNASLIEGTIDINIGTEEDPKILKLNSSLTLDEIESHTKVLKEHLKAFTFSYKEMTGITPDMVVHNLVTKPDAKPMKQNS</sequence>
<keyword evidence="2" id="KW-1185">Reference proteome</keyword>
<feature type="non-terminal residue" evidence="1">
    <location>
        <position position="1"/>
    </location>
</feature>
<name>A0AA38CBX7_TAXCH</name>
<dbReference type="Proteomes" id="UP000824469">
    <property type="component" value="Unassembled WGS sequence"/>
</dbReference>
<gene>
    <name evidence="1" type="ORF">KI387_040109</name>
</gene>
<organism evidence="1 2">
    <name type="scientific">Taxus chinensis</name>
    <name type="common">Chinese yew</name>
    <name type="synonym">Taxus wallichiana var. chinensis</name>
    <dbReference type="NCBI Taxonomy" id="29808"/>
    <lineage>
        <taxon>Eukaryota</taxon>
        <taxon>Viridiplantae</taxon>
        <taxon>Streptophyta</taxon>
        <taxon>Embryophyta</taxon>
        <taxon>Tracheophyta</taxon>
        <taxon>Spermatophyta</taxon>
        <taxon>Pinopsida</taxon>
        <taxon>Pinidae</taxon>
        <taxon>Conifers II</taxon>
        <taxon>Cupressales</taxon>
        <taxon>Taxaceae</taxon>
        <taxon>Taxus</taxon>
    </lineage>
</organism>
<protein>
    <submittedName>
        <fullName evidence="1">Uncharacterized protein</fullName>
    </submittedName>
</protein>
<evidence type="ECO:0000313" key="2">
    <source>
        <dbReference type="Proteomes" id="UP000824469"/>
    </source>
</evidence>
<comment type="caution">
    <text evidence="1">The sequence shown here is derived from an EMBL/GenBank/DDBJ whole genome shotgun (WGS) entry which is preliminary data.</text>
</comment>
<dbReference type="EMBL" id="JAHRHJ020000011">
    <property type="protein sequence ID" value="KAH9296521.1"/>
    <property type="molecule type" value="Genomic_DNA"/>
</dbReference>
<proteinExistence type="predicted"/>
<accession>A0AA38CBX7</accession>